<comment type="caution">
    <text evidence="2">The sequence shown here is derived from an EMBL/GenBank/DDBJ whole genome shotgun (WGS) entry which is preliminary data.</text>
</comment>
<evidence type="ECO:0000313" key="3">
    <source>
        <dbReference type="Proteomes" id="UP000003094"/>
    </source>
</evidence>
<accession>A0A2R9T2W5</accession>
<dbReference type="Proteomes" id="UP000003094">
    <property type="component" value="Unassembled WGS sequence"/>
</dbReference>
<feature type="domain" description="AbiTii" evidence="1">
    <location>
        <begin position="3"/>
        <end position="47"/>
    </location>
</feature>
<proteinExistence type="predicted"/>
<gene>
    <name evidence="2" type="ORF">PVOR_01910</name>
</gene>
<evidence type="ECO:0000313" key="2">
    <source>
        <dbReference type="EMBL" id="EFU43921.1"/>
    </source>
</evidence>
<sequence length="68" mass="7809">MTSLVVELQRDALDSKVSIADLIKKAYVVARKLNIPDFQNWLQNEMNRVHWRGYSTGVSKYKRAGSVL</sequence>
<reference evidence="2 3" key="1">
    <citation type="journal article" date="2010" name="BMC Genomics">
        <title>Genome sequence of the pattern forming Paenibacillus vortex bacterium reveals potential for thriving in complex environments.</title>
        <authorList>
            <person name="Sirota-Madi A."/>
            <person name="Olender T."/>
            <person name="Helman Y."/>
            <person name="Ingham C."/>
            <person name="Brainis I."/>
            <person name="Roth D."/>
            <person name="Hagi E."/>
            <person name="Brodsky L."/>
            <person name="Leshkowitz D."/>
            <person name="Galatenko V."/>
            <person name="Nikolaev V."/>
            <person name="Mugasimangalam R.C."/>
            <person name="Bransburg-Zabary S."/>
            <person name="Gutnick D.L."/>
            <person name="Lancet D."/>
            <person name="Ben-Jacob E."/>
        </authorList>
    </citation>
    <scope>NUCLEOTIDE SEQUENCE [LARGE SCALE GENOMIC DNA]</scope>
    <source>
        <strain evidence="2 3">V453</strain>
    </source>
</reference>
<organism evidence="2 3">
    <name type="scientific">Paenibacillus vortex V453</name>
    <dbReference type="NCBI Taxonomy" id="715225"/>
    <lineage>
        <taxon>Bacteria</taxon>
        <taxon>Bacillati</taxon>
        <taxon>Bacillota</taxon>
        <taxon>Bacilli</taxon>
        <taxon>Bacillales</taxon>
        <taxon>Paenibacillaceae</taxon>
        <taxon>Paenibacillus</taxon>
    </lineage>
</organism>
<dbReference type="InterPro" id="IPR041304">
    <property type="entry name" value="AbiTii"/>
</dbReference>
<keyword evidence="3" id="KW-1185">Reference proteome</keyword>
<dbReference type="KEGG" id="pvo:PVOR_01910"/>
<evidence type="ECO:0000259" key="1">
    <source>
        <dbReference type="Pfam" id="PF18864"/>
    </source>
</evidence>
<dbReference type="EMBL" id="ADHJ01000001">
    <property type="protein sequence ID" value="EFU43921.1"/>
    <property type="molecule type" value="Genomic_DNA"/>
</dbReference>
<dbReference type="AlphaFoldDB" id="A0A2R9T2W5"/>
<name>A0A2R9T2W5_9BACL</name>
<dbReference type="Pfam" id="PF18864">
    <property type="entry name" value="AbiTii"/>
    <property type="match status" value="1"/>
</dbReference>
<protein>
    <recommendedName>
        <fullName evidence="1">AbiTii domain-containing protein</fullName>
    </recommendedName>
</protein>